<feature type="domain" description="Mce/MlaD" evidence="2">
    <location>
        <begin position="38"/>
        <end position="130"/>
    </location>
</feature>
<protein>
    <recommendedName>
        <fullName evidence="2">Mce/MlaD domain-containing protein</fullName>
    </recommendedName>
</protein>
<keyword evidence="1" id="KW-1133">Transmembrane helix</keyword>
<keyword evidence="1" id="KW-0812">Transmembrane</keyword>
<dbReference type="Pfam" id="PF02470">
    <property type="entry name" value="MlaD"/>
    <property type="match status" value="1"/>
</dbReference>
<dbReference type="RefSeq" id="WP_344804061.1">
    <property type="nucleotide sequence ID" value="NZ_BAABBO010000005.1"/>
</dbReference>
<dbReference type="EMBL" id="BAABBO010000005">
    <property type="protein sequence ID" value="GAA3953721.1"/>
    <property type="molecule type" value="Genomic_DNA"/>
</dbReference>
<accession>A0ABP7NTA0</accession>
<organism evidence="3 4">
    <name type="scientific">Allohahella marinimesophila</name>
    <dbReference type="NCBI Taxonomy" id="1054972"/>
    <lineage>
        <taxon>Bacteria</taxon>
        <taxon>Pseudomonadati</taxon>
        <taxon>Pseudomonadota</taxon>
        <taxon>Gammaproteobacteria</taxon>
        <taxon>Oceanospirillales</taxon>
        <taxon>Hahellaceae</taxon>
        <taxon>Allohahella</taxon>
    </lineage>
</organism>
<keyword evidence="4" id="KW-1185">Reference proteome</keyword>
<sequence length="321" mass="35241">MEREARYVLIGLLLVVSIALSVVFVIWSANSGENEDAVRYKIFFSESISGLSKGSSVRFLGVPVGSVTAFSIGRLGDIDATARTANADGANDTGVIVEIAVQKRVDVTAGTVARLQTNGLTGRATIELQSRRVGSDSDASFEGVIPGKASSLGQLTDQLPDIAENIGETFERIERLLSDQVIEDTQATLSQLRETSGQFDKVSRLLENLIQEVRVTNSQVQDMVPRYIALADDMNNKTLPAVRESAVRMQATAGLISQQMTDNSSAFRGFIGDSRQSMEIIRDQMIQTSEKVREFTDELRENPSRLVYKQREYGVSFDDEE</sequence>
<keyword evidence="1" id="KW-0472">Membrane</keyword>
<gene>
    <name evidence="3" type="ORF">GCM10022278_10640</name>
</gene>
<comment type="caution">
    <text evidence="3">The sequence shown here is derived from an EMBL/GenBank/DDBJ whole genome shotgun (WGS) entry which is preliminary data.</text>
</comment>
<evidence type="ECO:0000313" key="4">
    <source>
        <dbReference type="Proteomes" id="UP001501337"/>
    </source>
</evidence>
<dbReference type="InterPro" id="IPR003399">
    <property type="entry name" value="Mce/MlaD"/>
</dbReference>
<reference evidence="4" key="1">
    <citation type="journal article" date="2019" name="Int. J. Syst. Evol. Microbiol.">
        <title>The Global Catalogue of Microorganisms (GCM) 10K type strain sequencing project: providing services to taxonomists for standard genome sequencing and annotation.</title>
        <authorList>
            <consortium name="The Broad Institute Genomics Platform"/>
            <consortium name="The Broad Institute Genome Sequencing Center for Infectious Disease"/>
            <person name="Wu L."/>
            <person name="Ma J."/>
        </authorList>
    </citation>
    <scope>NUCLEOTIDE SEQUENCE [LARGE SCALE GENOMIC DNA]</scope>
    <source>
        <strain evidence="4">JCM 17555</strain>
    </source>
</reference>
<feature type="transmembrane region" description="Helical" evidence="1">
    <location>
        <begin position="7"/>
        <end position="29"/>
    </location>
</feature>
<dbReference type="Proteomes" id="UP001501337">
    <property type="component" value="Unassembled WGS sequence"/>
</dbReference>
<dbReference type="PANTHER" id="PTHR36698:SF3">
    <property type="entry name" value="ABC-TYPE TRANSPORT AUXILIARY LIPOPROTEIN COMPONENT DOMAIN-CONTAINING PROTEIN"/>
    <property type="match status" value="1"/>
</dbReference>
<name>A0ABP7NTA0_9GAMM</name>
<evidence type="ECO:0000259" key="2">
    <source>
        <dbReference type="Pfam" id="PF02470"/>
    </source>
</evidence>
<evidence type="ECO:0000256" key="1">
    <source>
        <dbReference type="SAM" id="Phobius"/>
    </source>
</evidence>
<dbReference type="PANTHER" id="PTHR36698">
    <property type="entry name" value="BLL5892 PROTEIN"/>
    <property type="match status" value="1"/>
</dbReference>
<evidence type="ECO:0000313" key="3">
    <source>
        <dbReference type="EMBL" id="GAA3953721.1"/>
    </source>
</evidence>
<proteinExistence type="predicted"/>